<comment type="caution">
    <text evidence="1">The sequence shown here is derived from an EMBL/GenBank/DDBJ whole genome shotgun (WGS) entry which is preliminary data.</text>
</comment>
<organism evidence="1 2">
    <name type="scientific">Phyllobacterium zundukense</name>
    <dbReference type="NCBI Taxonomy" id="1867719"/>
    <lineage>
        <taxon>Bacteria</taxon>
        <taxon>Pseudomonadati</taxon>
        <taxon>Pseudomonadota</taxon>
        <taxon>Alphaproteobacteria</taxon>
        <taxon>Hyphomicrobiales</taxon>
        <taxon>Phyllobacteriaceae</taxon>
        <taxon>Phyllobacterium</taxon>
    </lineage>
</organism>
<accession>A0A2N9W446</accession>
<proteinExistence type="predicted"/>
<reference evidence="1 2" key="1">
    <citation type="journal article" date="2017" name="Int J Environ Stud">
        <title>Does the Miocene-Pliocene relict legume Oxytropis triphylla form nitrogen-fixing nodules with a combination of bacterial strains?</title>
        <authorList>
            <person name="Safronova V."/>
            <person name="Belimov A."/>
            <person name="Sazanova A."/>
            <person name="Kuznetsova I."/>
            <person name="Popova J."/>
            <person name="Andronov E."/>
            <person name="Verkhozina A."/>
            <person name="Tikhonovich I."/>
        </authorList>
    </citation>
    <scope>NUCLEOTIDE SEQUENCE [LARGE SCALE GENOMIC DNA]</scope>
    <source>
        <strain evidence="1 2">Tri-38</strain>
    </source>
</reference>
<keyword evidence="2" id="KW-1185">Reference proteome</keyword>
<dbReference type="OrthoDB" id="7509188at2"/>
<dbReference type="InterPro" id="IPR021791">
    <property type="entry name" value="Phage_TAC_11"/>
</dbReference>
<dbReference type="EMBL" id="MZMT01000003">
    <property type="protein sequence ID" value="PIO46514.1"/>
    <property type="molecule type" value="Genomic_DNA"/>
</dbReference>
<evidence type="ECO:0008006" key="3">
    <source>
        <dbReference type="Google" id="ProtNLM"/>
    </source>
</evidence>
<dbReference type="Proteomes" id="UP000232163">
    <property type="component" value="Unassembled WGS sequence"/>
</dbReference>
<dbReference type="KEGG" id="pht:BLM14_10510"/>
<name>A0A2N9W446_9HYPH</name>
<dbReference type="AlphaFoldDB" id="A0A2N9W446"/>
<gene>
    <name evidence="1" type="ORF">B5P45_01565</name>
</gene>
<evidence type="ECO:0000313" key="2">
    <source>
        <dbReference type="Proteomes" id="UP000232163"/>
    </source>
</evidence>
<dbReference type="RefSeq" id="WP_099999337.1">
    <property type="nucleotide sequence ID" value="NZ_CP017940.1"/>
</dbReference>
<dbReference type="Pfam" id="PF11836">
    <property type="entry name" value="Phage_TAC_11"/>
    <property type="match status" value="1"/>
</dbReference>
<protein>
    <recommendedName>
        <fullName evidence="3">Gene transfer agent family protein</fullName>
    </recommendedName>
</protein>
<evidence type="ECO:0000313" key="1">
    <source>
        <dbReference type="EMBL" id="PIO46514.1"/>
    </source>
</evidence>
<sequence>MNKHVAFFGDAEHAFTLTPEMVFELERKTGVGIGAFYKRVFAFEFHFADLLETIRLGLIGGGTSPSEAHSLIETYAKPTPIEELIPLAFTLLENVWTGRKEAPATIPQDEIGQTEVSAESAIDDALVQVPA</sequence>